<dbReference type="Proteomes" id="UP000267606">
    <property type="component" value="Unassembled WGS sequence"/>
</dbReference>
<dbReference type="EMBL" id="UZAJ01043070">
    <property type="protein sequence ID" value="VDP24335.1"/>
    <property type="molecule type" value="Genomic_DNA"/>
</dbReference>
<organism evidence="3">
    <name type="scientific">Onchocerca flexuosa</name>
    <dbReference type="NCBI Taxonomy" id="387005"/>
    <lineage>
        <taxon>Eukaryota</taxon>
        <taxon>Metazoa</taxon>
        <taxon>Ecdysozoa</taxon>
        <taxon>Nematoda</taxon>
        <taxon>Chromadorea</taxon>
        <taxon>Rhabditida</taxon>
        <taxon>Spirurina</taxon>
        <taxon>Spiruromorpha</taxon>
        <taxon>Filarioidea</taxon>
        <taxon>Onchocercidae</taxon>
        <taxon>Onchocerca</taxon>
    </lineage>
</organism>
<evidence type="ECO:0000313" key="2">
    <source>
        <dbReference type="Proteomes" id="UP000267606"/>
    </source>
</evidence>
<accession>A0A183I7Z7</accession>
<evidence type="ECO:0000313" key="3">
    <source>
        <dbReference type="WBParaSite" id="OFLC_0001587201-mRNA-1"/>
    </source>
</evidence>
<proteinExistence type="predicted"/>
<keyword evidence="2" id="KW-1185">Reference proteome</keyword>
<evidence type="ECO:0000313" key="1">
    <source>
        <dbReference type="EMBL" id="VDP24335.1"/>
    </source>
</evidence>
<gene>
    <name evidence="1" type="ORF">OFLC_LOCUS15859</name>
</gene>
<dbReference type="AlphaFoldDB" id="A0A183I7Z7"/>
<name>A0A183I7Z7_9BILA</name>
<dbReference type="WBParaSite" id="OFLC_0001587201-mRNA-1">
    <property type="protein sequence ID" value="OFLC_0001587201-mRNA-1"/>
    <property type="gene ID" value="OFLC_0001587201"/>
</dbReference>
<reference evidence="1 2" key="2">
    <citation type="submission" date="2018-11" db="EMBL/GenBank/DDBJ databases">
        <authorList>
            <consortium name="Pathogen Informatics"/>
        </authorList>
    </citation>
    <scope>NUCLEOTIDE SEQUENCE [LARGE SCALE GENOMIC DNA]</scope>
</reference>
<protein>
    <submittedName>
        <fullName evidence="1 3">Uncharacterized protein</fullName>
    </submittedName>
</protein>
<sequence>MGGRAKGPKGHNVYNVNFERGTSPLVTSYTTPISRMQSFLFFPLPGPSRLQKLSARGPGGCFREAGDTHFWIGESCATCGLFFSLRVALHPRGGLGPEVFRVASDIWGQPSLGGNMSHVLLPC</sequence>
<reference evidence="3" key="1">
    <citation type="submission" date="2016-06" db="UniProtKB">
        <authorList>
            <consortium name="WormBaseParasite"/>
        </authorList>
    </citation>
    <scope>IDENTIFICATION</scope>
</reference>